<evidence type="ECO:0000256" key="3">
    <source>
        <dbReference type="ARBA" id="ARBA00022670"/>
    </source>
</evidence>
<reference evidence="11" key="1">
    <citation type="submission" date="2017-09" db="EMBL/GenBank/DDBJ databases">
        <title>Depth-based differentiation of microbial function through sediment-hosted aquifers and enrichment of novel symbionts in the deep terrestrial subsurface.</title>
        <authorList>
            <person name="Probst A.J."/>
            <person name="Ladd B."/>
            <person name="Jarett J.K."/>
            <person name="Geller-Mcgrath D.E."/>
            <person name="Sieber C.M.K."/>
            <person name="Emerson J.B."/>
            <person name="Anantharaman K."/>
            <person name="Thomas B.C."/>
            <person name="Malmstrom R."/>
            <person name="Stieglmeier M."/>
            <person name="Klingl A."/>
            <person name="Woyke T."/>
            <person name="Ryan C.M."/>
            <person name="Banfield J.F."/>
        </authorList>
    </citation>
    <scope>NUCLEOTIDE SEQUENCE [LARGE SCALE GENOMIC DNA]</scope>
</reference>
<feature type="domain" description="M23ase beta-sheet core" evidence="8">
    <location>
        <begin position="272"/>
        <end position="366"/>
    </location>
</feature>
<gene>
    <name evidence="10" type="ORF">COU32_03410</name>
</gene>
<evidence type="ECO:0000256" key="1">
    <source>
        <dbReference type="ARBA" id="ARBA00001947"/>
    </source>
</evidence>
<dbReference type="GO" id="GO:0046872">
    <property type="term" value="F:metal ion binding"/>
    <property type="evidence" value="ECO:0007669"/>
    <property type="project" value="UniProtKB-KW"/>
</dbReference>
<comment type="caution">
    <text evidence="10">The sequence shown here is derived from an EMBL/GenBank/DDBJ whole genome shotgun (WGS) entry which is preliminary data.</text>
</comment>
<evidence type="ECO:0000259" key="9">
    <source>
        <dbReference type="Pfam" id="PF19425"/>
    </source>
</evidence>
<dbReference type="InterPro" id="IPR016047">
    <property type="entry name" value="M23ase_b-sheet_dom"/>
</dbReference>
<dbReference type="InterPro" id="IPR050570">
    <property type="entry name" value="Cell_wall_metabolism_enzyme"/>
</dbReference>
<keyword evidence="5" id="KW-0378">Hydrolase</keyword>
<dbReference type="GO" id="GO:0006508">
    <property type="term" value="P:proteolysis"/>
    <property type="evidence" value="ECO:0007669"/>
    <property type="project" value="UniProtKB-KW"/>
</dbReference>
<dbReference type="InterPro" id="IPR011055">
    <property type="entry name" value="Dup_hybrid_motif"/>
</dbReference>
<dbReference type="SUPFAM" id="SSF51261">
    <property type="entry name" value="Duplicated hybrid motif"/>
    <property type="match status" value="1"/>
</dbReference>
<comment type="cofactor">
    <cofactor evidence="1">
        <name>Zn(2+)</name>
        <dbReference type="ChEBI" id="CHEBI:29105"/>
    </cofactor>
</comment>
<feature type="domain" description="Csd3-like second N-terminal" evidence="9">
    <location>
        <begin position="139"/>
        <end position="258"/>
    </location>
</feature>
<dbReference type="Proteomes" id="UP000231530">
    <property type="component" value="Unassembled WGS sequence"/>
</dbReference>
<protein>
    <submittedName>
        <fullName evidence="10">Peptidase M23</fullName>
    </submittedName>
</protein>
<dbReference type="Pfam" id="PF01551">
    <property type="entry name" value="Peptidase_M23"/>
    <property type="match status" value="1"/>
</dbReference>
<dbReference type="AlphaFoldDB" id="A0A2H0TXP5"/>
<organism evidence="10 11">
    <name type="scientific">Candidatus Magasanikbacteria bacterium CG10_big_fil_rev_8_21_14_0_10_42_10</name>
    <dbReference type="NCBI Taxonomy" id="1974649"/>
    <lineage>
        <taxon>Bacteria</taxon>
        <taxon>Candidatus Magasanikiibacteriota</taxon>
    </lineage>
</organism>
<keyword evidence="3" id="KW-0645">Protease</keyword>
<dbReference type="InterPro" id="IPR045834">
    <property type="entry name" value="Csd3_N2"/>
</dbReference>
<evidence type="ECO:0000256" key="2">
    <source>
        <dbReference type="ARBA" id="ARBA00004196"/>
    </source>
</evidence>
<keyword evidence="6" id="KW-0862">Zinc</keyword>
<dbReference type="GO" id="GO:0004222">
    <property type="term" value="F:metalloendopeptidase activity"/>
    <property type="evidence" value="ECO:0007669"/>
    <property type="project" value="TreeGrafter"/>
</dbReference>
<name>A0A2H0TXP5_9BACT</name>
<sequence length="399" mass="44261">MKRTLFILIVLLLSVGILWGMKRNSPVVQTAHVSEDTPDVPQPVITKESFSIEEGETFASVMERMGYGYADMQEVLDAGKGIYDFTQIVLGKNFVIRKKDGVFDAIVYDINSEEQAVITKDSTGAFVVTKQDIPYDITEKEVHGVIDSSLFLAGNQAGLDDRTILELADIFTWEIDFATVIQKGDSFSLVYEERTRDGQRGPSGRIFAATFVNQGKEYTAVRFEDPDGGIGYYTKEGDSLQKPFLKAPLKFSRISSGYSTARFHPVIGRTTTHLAIDYAAPIGTPIMATGDGTVIRASWNGGYGNFIAIRHNDTWDTHYAHLSKYAVKAGNKVSQGDIIGYVGSTGWSTGPHVHYEMVKNGVKVNPLTVELPAGDPIKDEWRSSFEEQKKKYIDFFGDR</sequence>
<dbReference type="Gene3D" id="3.10.450.350">
    <property type="match status" value="2"/>
</dbReference>
<evidence type="ECO:0000256" key="6">
    <source>
        <dbReference type="ARBA" id="ARBA00022833"/>
    </source>
</evidence>
<dbReference type="PANTHER" id="PTHR21666:SF288">
    <property type="entry name" value="CELL DIVISION PROTEIN YTFB"/>
    <property type="match status" value="1"/>
</dbReference>
<dbReference type="Gene3D" id="2.70.70.10">
    <property type="entry name" value="Glucose Permease (Domain IIA)"/>
    <property type="match status" value="1"/>
</dbReference>
<keyword evidence="7" id="KW-0482">Metalloprotease</keyword>
<comment type="subcellular location">
    <subcellularLocation>
        <location evidence="2">Cell envelope</location>
    </subcellularLocation>
</comment>
<dbReference type="Pfam" id="PF19425">
    <property type="entry name" value="Csd3_N2"/>
    <property type="match status" value="1"/>
</dbReference>
<evidence type="ECO:0000313" key="11">
    <source>
        <dbReference type="Proteomes" id="UP000231530"/>
    </source>
</evidence>
<accession>A0A2H0TXP5</accession>
<dbReference type="PANTHER" id="PTHR21666">
    <property type="entry name" value="PEPTIDASE-RELATED"/>
    <property type="match status" value="1"/>
</dbReference>
<evidence type="ECO:0000256" key="5">
    <source>
        <dbReference type="ARBA" id="ARBA00022801"/>
    </source>
</evidence>
<proteinExistence type="predicted"/>
<keyword evidence="4" id="KW-0479">Metal-binding</keyword>
<dbReference type="GO" id="GO:0030313">
    <property type="term" value="C:cell envelope"/>
    <property type="evidence" value="ECO:0007669"/>
    <property type="project" value="UniProtKB-SubCell"/>
</dbReference>
<evidence type="ECO:0000256" key="4">
    <source>
        <dbReference type="ARBA" id="ARBA00022723"/>
    </source>
</evidence>
<evidence type="ECO:0000256" key="7">
    <source>
        <dbReference type="ARBA" id="ARBA00023049"/>
    </source>
</evidence>
<dbReference type="CDD" id="cd12797">
    <property type="entry name" value="M23_peptidase"/>
    <property type="match status" value="1"/>
</dbReference>
<dbReference type="FunFam" id="2.70.70.10:FF:000002">
    <property type="entry name" value="Murein DD-endopeptidase MepM"/>
    <property type="match status" value="1"/>
</dbReference>
<dbReference type="EMBL" id="PFBY01000038">
    <property type="protein sequence ID" value="PIR76177.1"/>
    <property type="molecule type" value="Genomic_DNA"/>
</dbReference>
<evidence type="ECO:0000313" key="10">
    <source>
        <dbReference type="EMBL" id="PIR76177.1"/>
    </source>
</evidence>
<evidence type="ECO:0000259" key="8">
    <source>
        <dbReference type="Pfam" id="PF01551"/>
    </source>
</evidence>